<name>A0A811QDW5_9POAL</name>
<proteinExistence type="predicted"/>
<keyword evidence="4" id="KW-1185">Reference proteome</keyword>
<accession>A0A811QDW5</accession>
<dbReference type="AlphaFoldDB" id="A0A811QDW5"/>
<dbReference type="InterPro" id="IPR000719">
    <property type="entry name" value="Prot_kinase_dom"/>
</dbReference>
<dbReference type="GO" id="GO:0005737">
    <property type="term" value="C:cytoplasm"/>
    <property type="evidence" value="ECO:0007669"/>
    <property type="project" value="TreeGrafter"/>
</dbReference>
<feature type="compositionally biased region" description="Gly residues" evidence="1">
    <location>
        <begin position="48"/>
        <end position="59"/>
    </location>
</feature>
<sequence>MEEPRLAKAADVERALASRPPDRAAREGAPGVRAPVGRLPCPKVAGGQPQGGAVDGGGLRGEALHRRRRRGHRGRAAHLRGAPERGAVPLMTKDLASHVKEVNNAKRSVTFPLAVVVDVMLQIARGMEYLHSRKIYHGDLNQSNVLVRTRHSDAPLHIKVAGFGQSTATVAAANPRPSPRASVKAANAINAVVAASNPCI</sequence>
<feature type="compositionally biased region" description="Basic and acidic residues" evidence="1">
    <location>
        <begin position="1"/>
        <end position="26"/>
    </location>
</feature>
<dbReference type="PANTHER" id="PTHR23257:SF940">
    <property type="entry name" value="PROTEIN KINASE DOMAIN-CONTAINING PROTEIN"/>
    <property type="match status" value="1"/>
</dbReference>
<organism evidence="3 4">
    <name type="scientific">Miscanthus lutarioriparius</name>
    <dbReference type="NCBI Taxonomy" id="422564"/>
    <lineage>
        <taxon>Eukaryota</taxon>
        <taxon>Viridiplantae</taxon>
        <taxon>Streptophyta</taxon>
        <taxon>Embryophyta</taxon>
        <taxon>Tracheophyta</taxon>
        <taxon>Spermatophyta</taxon>
        <taxon>Magnoliopsida</taxon>
        <taxon>Liliopsida</taxon>
        <taxon>Poales</taxon>
        <taxon>Poaceae</taxon>
        <taxon>PACMAD clade</taxon>
        <taxon>Panicoideae</taxon>
        <taxon>Andropogonodae</taxon>
        <taxon>Andropogoneae</taxon>
        <taxon>Saccharinae</taxon>
        <taxon>Miscanthus</taxon>
    </lineage>
</organism>
<dbReference type="EMBL" id="CAJGYO010000009">
    <property type="protein sequence ID" value="CAD6254294.1"/>
    <property type="molecule type" value="Genomic_DNA"/>
</dbReference>
<reference evidence="3" key="1">
    <citation type="submission" date="2020-10" db="EMBL/GenBank/DDBJ databases">
        <authorList>
            <person name="Han B."/>
            <person name="Lu T."/>
            <person name="Zhao Q."/>
            <person name="Huang X."/>
            <person name="Zhao Y."/>
        </authorList>
    </citation>
    <scope>NUCLEOTIDE SEQUENCE</scope>
</reference>
<comment type="caution">
    <text evidence="3">The sequence shown here is derived from an EMBL/GenBank/DDBJ whole genome shotgun (WGS) entry which is preliminary data.</text>
</comment>
<protein>
    <recommendedName>
        <fullName evidence="2">Protein kinase domain-containing protein</fullName>
    </recommendedName>
</protein>
<dbReference type="Gene3D" id="1.10.510.10">
    <property type="entry name" value="Transferase(Phosphotransferase) domain 1"/>
    <property type="match status" value="1"/>
</dbReference>
<dbReference type="GO" id="GO:0005524">
    <property type="term" value="F:ATP binding"/>
    <property type="evidence" value="ECO:0007669"/>
    <property type="project" value="InterPro"/>
</dbReference>
<dbReference type="InterPro" id="IPR050167">
    <property type="entry name" value="Ser_Thr_protein_kinase"/>
</dbReference>
<dbReference type="InterPro" id="IPR011009">
    <property type="entry name" value="Kinase-like_dom_sf"/>
</dbReference>
<gene>
    <name evidence="3" type="ORF">NCGR_LOCUS37898</name>
</gene>
<dbReference type="OrthoDB" id="4062651at2759"/>
<dbReference type="PANTHER" id="PTHR23257">
    <property type="entry name" value="SERINE-THREONINE PROTEIN KINASE"/>
    <property type="match status" value="1"/>
</dbReference>
<evidence type="ECO:0000313" key="4">
    <source>
        <dbReference type="Proteomes" id="UP000604825"/>
    </source>
</evidence>
<dbReference type="PROSITE" id="PS50011">
    <property type="entry name" value="PROTEIN_KINASE_DOM"/>
    <property type="match status" value="1"/>
</dbReference>
<feature type="region of interest" description="Disordered" evidence="1">
    <location>
        <begin position="1"/>
        <end position="59"/>
    </location>
</feature>
<dbReference type="GO" id="GO:0007165">
    <property type="term" value="P:signal transduction"/>
    <property type="evidence" value="ECO:0007669"/>
    <property type="project" value="TreeGrafter"/>
</dbReference>
<evidence type="ECO:0000313" key="3">
    <source>
        <dbReference type="EMBL" id="CAD6254294.1"/>
    </source>
</evidence>
<dbReference type="SUPFAM" id="SSF56112">
    <property type="entry name" value="Protein kinase-like (PK-like)"/>
    <property type="match status" value="1"/>
</dbReference>
<dbReference type="GO" id="GO:0004672">
    <property type="term" value="F:protein kinase activity"/>
    <property type="evidence" value="ECO:0007669"/>
    <property type="project" value="InterPro"/>
</dbReference>
<feature type="domain" description="Protein kinase" evidence="2">
    <location>
        <begin position="1"/>
        <end position="200"/>
    </location>
</feature>
<evidence type="ECO:0000259" key="2">
    <source>
        <dbReference type="PROSITE" id="PS50011"/>
    </source>
</evidence>
<evidence type="ECO:0000256" key="1">
    <source>
        <dbReference type="SAM" id="MobiDB-lite"/>
    </source>
</evidence>
<dbReference type="Pfam" id="PF00069">
    <property type="entry name" value="Pkinase"/>
    <property type="match status" value="1"/>
</dbReference>
<dbReference type="Proteomes" id="UP000604825">
    <property type="component" value="Unassembled WGS sequence"/>
</dbReference>